<dbReference type="GO" id="GO:0008168">
    <property type="term" value="F:methyltransferase activity"/>
    <property type="evidence" value="ECO:0007669"/>
    <property type="project" value="UniProtKB-KW"/>
</dbReference>
<accession>A0A655FSW2</accession>
<dbReference type="GO" id="GO:0032259">
    <property type="term" value="P:methylation"/>
    <property type="evidence" value="ECO:0007669"/>
    <property type="project" value="UniProtKB-KW"/>
</dbReference>
<gene>
    <name evidence="1" type="ORF">ERS007661_03521</name>
</gene>
<name>A0A655FSW2_MYCTX</name>
<sequence length="35" mass="4070">MLAAELDRQLVELAAQYLSDGVMEWEYLLLTAEKR</sequence>
<dbReference type="Proteomes" id="UP000039217">
    <property type="component" value="Unassembled WGS sequence"/>
</dbReference>
<dbReference type="EMBL" id="CQQC01001589">
    <property type="protein sequence ID" value="CNW08432.1"/>
    <property type="molecule type" value="Genomic_DNA"/>
</dbReference>
<dbReference type="AlphaFoldDB" id="A0A655FSW2"/>
<protein>
    <submittedName>
        <fullName evidence="1">Putative methyltransferase</fullName>
    </submittedName>
</protein>
<evidence type="ECO:0000313" key="2">
    <source>
        <dbReference type="Proteomes" id="UP000039217"/>
    </source>
</evidence>
<proteinExistence type="predicted"/>
<keyword evidence="1" id="KW-0489">Methyltransferase</keyword>
<evidence type="ECO:0000313" key="1">
    <source>
        <dbReference type="EMBL" id="CNW08432.1"/>
    </source>
</evidence>
<organism evidence="1 2">
    <name type="scientific">Mycobacterium tuberculosis</name>
    <dbReference type="NCBI Taxonomy" id="1773"/>
    <lineage>
        <taxon>Bacteria</taxon>
        <taxon>Bacillati</taxon>
        <taxon>Actinomycetota</taxon>
        <taxon>Actinomycetes</taxon>
        <taxon>Mycobacteriales</taxon>
        <taxon>Mycobacteriaceae</taxon>
        <taxon>Mycobacterium</taxon>
        <taxon>Mycobacterium tuberculosis complex</taxon>
    </lineage>
</organism>
<reference evidence="1 2" key="1">
    <citation type="submission" date="2015-03" db="EMBL/GenBank/DDBJ databases">
        <authorList>
            <consortium name="Pathogen Informatics"/>
        </authorList>
    </citation>
    <scope>NUCLEOTIDE SEQUENCE [LARGE SCALE GENOMIC DNA]</scope>
    <source>
        <strain evidence="1 2">D00501624</strain>
    </source>
</reference>
<keyword evidence="1" id="KW-0808">Transferase</keyword>